<organism evidence="4 5">
    <name type="scientific">Capsicum baccatum</name>
    <name type="common">Peruvian pepper</name>
    <dbReference type="NCBI Taxonomy" id="33114"/>
    <lineage>
        <taxon>Eukaryota</taxon>
        <taxon>Viridiplantae</taxon>
        <taxon>Streptophyta</taxon>
        <taxon>Embryophyta</taxon>
        <taxon>Tracheophyta</taxon>
        <taxon>Spermatophyta</taxon>
        <taxon>Magnoliopsida</taxon>
        <taxon>eudicotyledons</taxon>
        <taxon>Gunneridae</taxon>
        <taxon>Pentapetalae</taxon>
        <taxon>asterids</taxon>
        <taxon>lamiids</taxon>
        <taxon>Solanales</taxon>
        <taxon>Solanaceae</taxon>
        <taxon>Solanoideae</taxon>
        <taxon>Capsiceae</taxon>
        <taxon>Capsicum</taxon>
    </lineage>
</organism>
<gene>
    <name evidence="4" type="ORF">CQW23_12621</name>
</gene>
<dbReference type="OrthoDB" id="1885109at2759"/>
<dbReference type="GO" id="GO:0006355">
    <property type="term" value="P:regulation of DNA-templated transcription"/>
    <property type="evidence" value="ECO:0007669"/>
    <property type="project" value="InterPro"/>
</dbReference>
<reference evidence="4 5" key="1">
    <citation type="journal article" date="2017" name="Genome Biol.">
        <title>New reference genome sequences of hot pepper reveal the massive evolution of plant disease-resistance genes by retroduplication.</title>
        <authorList>
            <person name="Kim S."/>
            <person name="Park J."/>
            <person name="Yeom S.I."/>
            <person name="Kim Y.M."/>
            <person name="Seo E."/>
            <person name="Kim K.T."/>
            <person name="Kim M.S."/>
            <person name="Lee J.M."/>
            <person name="Cheong K."/>
            <person name="Shin H.S."/>
            <person name="Kim S.B."/>
            <person name="Han K."/>
            <person name="Lee J."/>
            <person name="Park M."/>
            <person name="Lee H.A."/>
            <person name="Lee H.Y."/>
            <person name="Lee Y."/>
            <person name="Oh S."/>
            <person name="Lee J.H."/>
            <person name="Choi E."/>
            <person name="Choi E."/>
            <person name="Lee S.E."/>
            <person name="Jeon J."/>
            <person name="Kim H."/>
            <person name="Choi G."/>
            <person name="Song H."/>
            <person name="Lee J."/>
            <person name="Lee S.C."/>
            <person name="Kwon J.K."/>
            <person name="Lee H.Y."/>
            <person name="Koo N."/>
            <person name="Hong Y."/>
            <person name="Kim R.W."/>
            <person name="Kang W.H."/>
            <person name="Huh J.H."/>
            <person name="Kang B.C."/>
            <person name="Yang T.J."/>
            <person name="Lee Y.H."/>
            <person name="Bennetzen J.L."/>
            <person name="Choi D."/>
        </authorList>
    </citation>
    <scope>NUCLEOTIDE SEQUENCE [LARGE SCALE GENOMIC DNA]</scope>
    <source>
        <strain evidence="5">cv. PBC81</strain>
    </source>
</reference>
<feature type="region of interest" description="Disordered" evidence="2">
    <location>
        <begin position="1"/>
        <end position="43"/>
    </location>
</feature>
<protein>
    <recommendedName>
        <fullName evidence="3">Glabrous enhancer-binding protein-like DBD domain-containing protein</fullName>
    </recommendedName>
</protein>
<reference evidence="5" key="2">
    <citation type="journal article" date="2017" name="J. Anim. Genet.">
        <title>Multiple reference genome sequences of hot pepper reveal the massive evolution of plant disease resistance genes by retroduplication.</title>
        <authorList>
            <person name="Kim S."/>
            <person name="Park J."/>
            <person name="Yeom S.-I."/>
            <person name="Kim Y.-M."/>
            <person name="Seo E."/>
            <person name="Kim K.-T."/>
            <person name="Kim M.-S."/>
            <person name="Lee J.M."/>
            <person name="Cheong K."/>
            <person name="Shin H.-S."/>
            <person name="Kim S.-B."/>
            <person name="Han K."/>
            <person name="Lee J."/>
            <person name="Park M."/>
            <person name="Lee H.-A."/>
            <person name="Lee H.-Y."/>
            <person name="Lee Y."/>
            <person name="Oh S."/>
            <person name="Lee J.H."/>
            <person name="Choi E."/>
            <person name="Choi E."/>
            <person name="Lee S.E."/>
            <person name="Jeon J."/>
            <person name="Kim H."/>
            <person name="Choi G."/>
            <person name="Song H."/>
            <person name="Lee J."/>
            <person name="Lee S.-C."/>
            <person name="Kwon J.-K."/>
            <person name="Lee H.-Y."/>
            <person name="Koo N."/>
            <person name="Hong Y."/>
            <person name="Kim R.W."/>
            <person name="Kang W.-H."/>
            <person name="Huh J.H."/>
            <person name="Kang B.-C."/>
            <person name="Yang T.-J."/>
            <person name="Lee Y.-H."/>
            <person name="Bennetzen J.L."/>
            <person name="Choi D."/>
        </authorList>
    </citation>
    <scope>NUCLEOTIDE SEQUENCE [LARGE SCALE GENOMIC DNA]</scope>
    <source>
        <strain evidence="5">cv. PBC81</strain>
    </source>
</reference>
<dbReference type="PANTHER" id="PTHR31662">
    <property type="entry name" value="BNAANNG10740D PROTEIN-RELATED"/>
    <property type="match status" value="1"/>
</dbReference>
<evidence type="ECO:0000313" key="5">
    <source>
        <dbReference type="Proteomes" id="UP000224567"/>
    </source>
</evidence>
<comment type="similarity">
    <text evidence="1">Belongs to the GeBP family.</text>
</comment>
<evidence type="ECO:0000259" key="3">
    <source>
        <dbReference type="Pfam" id="PF04504"/>
    </source>
</evidence>
<accession>A0A2G2WT50</accession>
<dbReference type="Pfam" id="PF04504">
    <property type="entry name" value="GeBP-like_DBD"/>
    <property type="match status" value="1"/>
</dbReference>
<dbReference type="PANTHER" id="PTHR31662:SF8">
    <property type="entry name" value="EXPRESSED PROTEIN"/>
    <property type="match status" value="1"/>
</dbReference>
<dbReference type="Proteomes" id="UP000224567">
    <property type="component" value="Unassembled WGS sequence"/>
</dbReference>
<dbReference type="EMBL" id="MLFT02000005">
    <property type="protein sequence ID" value="PHT48413.1"/>
    <property type="molecule type" value="Genomic_DNA"/>
</dbReference>
<evidence type="ECO:0000256" key="2">
    <source>
        <dbReference type="SAM" id="MobiDB-lite"/>
    </source>
</evidence>
<proteinExistence type="inferred from homology"/>
<keyword evidence="5" id="KW-1185">Reference proteome</keyword>
<name>A0A2G2WT50_CAPBA</name>
<dbReference type="InterPro" id="IPR053932">
    <property type="entry name" value="GeBP-like_DBD"/>
</dbReference>
<comment type="caution">
    <text evidence="4">The sequence shown here is derived from an EMBL/GenBank/DDBJ whole genome shotgun (WGS) entry which is preliminary data.</text>
</comment>
<evidence type="ECO:0000313" key="4">
    <source>
        <dbReference type="EMBL" id="PHT48413.1"/>
    </source>
</evidence>
<feature type="domain" description="Glabrous enhancer-binding protein-like DBD" evidence="3">
    <location>
        <begin position="46"/>
        <end position="139"/>
    </location>
</feature>
<dbReference type="AlphaFoldDB" id="A0A2G2WT50"/>
<dbReference type="GO" id="GO:0005634">
    <property type="term" value="C:nucleus"/>
    <property type="evidence" value="ECO:0007669"/>
    <property type="project" value="TreeGrafter"/>
</dbReference>
<sequence length="452" mass="48848">MDSTLPILPSSKLPIKRKTPSSPTAVAEPAVDTEPGSDPKNPPFKFHRIWTEPDEIRFLQGLVAGSSDNLVYPRDLNVFYTRFSNNMSQPYTKSQLSEKLRRLRKKFRVVSSRLVKGFDISLLSPHDQALYDLAKQLWHPDFAYMSPFNSDKSNKSGLVGVKVRFSGNVEQPGQDGITRNGVEFEGEEELREVNVELDRGKMGGKRVEVSRLDGPVRVGVVCGIGIGDIAAKVVMDVFDECLNEFRNGVGGERSDVGSFGSGVVGEKSNLGGFGNGVVGERSSLGGFGNGVVGERSSFGVFGSGVVGERSNVDGFGSGVVGERSRIGDFTNGVVGESSNLDGVRNGFVGERSNLGGFRNAVVGERSNVDDLTNGVAGERSNLGDFTNGVVGERSNVGDFTNGVVGEGSNLGGLLKEASSDKFEERWREQRVAEFDVLARRMRLVLEHSLQRQ</sequence>
<dbReference type="InterPro" id="IPR007592">
    <property type="entry name" value="GEBP"/>
</dbReference>
<evidence type="ECO:0000256" key="1">
    <source>
        <dbReference type="ARBA" id="ARBA00010820"/>
    </source>
</evidence>